<keyword evidence="3" id="KW-0235">DNA replication</keyword>
<feature type="region of interest" description="Disordered" evidence="6">
    <location>
        <begin position="773"/>
        <end position="804"/>
    </location>
</feature>
<feature type="compositionally biased region" description="Low complexity" evidence="6">
    <location>
        <begin position="585"/>
        <end position="596"/>
    </location>
</feature>
<dbReference type="PANTHER" id="PTHR12087:SF0">
    <property type="entry name" value="ORIGIN RECOGNITION COMPLEX SUBUNIT 4"/>
    <property type="match status" value="1"/>
</dbReference>
<dbReference type="Pfam" id="PF13191">
    <property type="entry name" value="AAA_16"/>
    <property type="match status" value="1"/>
</dbReference>
<feature type="domain" description="Origin recognition complex subunit 4 C-terminal" evidence="8">
    <location>
        <begin position="239"/>
        <end position="453"/>
    </location>
</feature>
<comment type="similarity">
    <text evidence="2">Belongs to the ORC4 family.</text>
</comment>
<dbReference type="OrthoDB" id="343623at2759"/>
<dbReference type="InterPro" id="IPR016527">
    <property type="entry name" value="ORC4"/>
</dbReference>
<dbReference type="InterPro" id="IPR041664">
    <property type="entry name" value="AAA_16"/>
</dbReference>
<feature type="compositionally biased region" description="Polar residues" evidence="6">
    <location>
        <begin position="773"/>
        <end position="784"/>
    </location>
</feature>
<dbReference type="GO" id="GO:0006270">
    <property type="term" value="P:DNA replication initiation"/>
    <property type="evidence" value="ECO:0007669"/>
    <property type="project" value="TreeGrafter"/>
</dbReference>
<feature type="region of interest" description="Disordered" evidence="6">
    <location>
        <begin position="701"/>
        <end position="753"/>
    </location>
</feature>
<evidence type="ECO:0000256" key="5">
    <source>
        <dbReference type="ARBA" id="ARBA00023242"/>
    </source>
</evidence>
<proteinExistence type="inferred from homology"/>
<comment type="subcellular location">
    <subcellularLocation>
        <location evidence="1">Nucleus</location>
    </subcellularLocation>
</comment>
<dbReference type="Gene3D" id="3.40.50.300">
    <property type="entry name" value="P-loop containing nucleotide triphosphate hydrolases"/>
    <property type="match status" value="1"/>
</dbReference>
<gene>
    <name evidence="9" type="primary">ORC4</name>
    <name evidence="9" type="ORF">GGI19_002951</name>
</gene>
<comment type="caution">
    <text evidence="9">The sequence shown here is derived from an EMBL/GenBank/DDBJ whole genome shotgun (WGS) entry which is preliminary data.</text>
</comment>
<dbReference type="PANTHER" id="PTHR12087">
    <property type="entry name" value="ORIGIN RECOGNITION COMPLEX SUBUNIT 4"/>
    <property type="match status" value="1"/>
</dbReference>
<organism evidence="9 10">
    <name type="scientific">Coemansia pectinata</name>
    <dbReference type="NCBI Taxonomy" id="1052879"/>
    <lineage>
        <taxon>Eukaryota</taxon>
        <taxon>Fungi</taxon>
        <taxon>Fungi incertae sedis</taxon>
        <taxon>Zoopagomycota</taxon>
        <taxon>Kickxellomycotina</taxon>
        <taxon>Kickxellomycetes</taxon>
        <taxon>Kickxellales</taxon>
        <taxon>Kickxellaceae</taxon>
        <taxon>Coemansia</taxon>
    </lineage>
</organism>
<evidence type="ECO:0000256" key="6">
    <source>
        <dbReference type="SAM" id="MobiDB-lite"/>
    </source>
</evidence>
<dbReference type="GO" id="GO:0003688">
    <property type="term" value="F:DNA replication origin binding"/>
    <property type="evidence" value="ECO:0007669"/>
    <property type="project" value="TreeGrafter"/>
</dbReference>
<dbReference type="InterPro" id="IPR027417">
    <property type="entry name" value="P-loop_NTPase"/>
</dbReference>
<dbReference type="EMBL" id="JANBUH010000170">
    <property type="protein sequence ID" value="KAJ2753689.1"/>
    <property type="molecule type" value="Genomic_DNA"/>
</dbReference>
<evidence type="ECO:0000256" key="4">
    <source>
        <dbReference type="ARBA" id="ARBA00023125"/>
    </source>
</evidence>
<evidence type="ECO:0000313" key="9">
    <source>
        <dbReference type="EMBL" id="KAJ2753689.1"/>
    </source>
</evidence>
<feature type="domain" description="Orc1-like AAA ATPase" evidence="7">
    <location>
        <begin position="37"/>
        <end position="200"/>
    </location>
</feature>
<evidence type="ECO:0000256" key="1">
    <source>
        <dbReference type="ARBA" id="ARBA00004123"/>
    </source>
</evidence>
<dbReference type="Pfam" id="PF14629">
    <property type="entry name" value="ORC4_C"/>
    <property type="match status" value="1"/>
</dbReference>
<keyword evidence="5" id="KW-0539">Nucleus</keyword>
<name>A0A9W8GYQ0_9FUNG</name>
<dbReference type="InterPro" id="IPR032705">
    <property type="entry name" value="ORC4_C"/>
</dbReference>
<accession>A0A9W8GYQ0</accession>
<keyword evidence="10" id="KW-1185">Reference proteome</keyword>
<keyword evidence="4" id="KW-0238">DNA-binding</keyword>
<feature type="compositionally biased region" description="Polar residues" evidence="6">
    <location>
        <begin position="710"/>
        <end position="727"/>
    </location>
</feature>
<reference evidence="9" key="1">
    <citation type="submission" date="2022-07" db="EMBL/GenBank/DDBJ databases">
        <title>Phylogenomic reconstructions and comparative analyses of Kickxellomycotina fungi.</title>
        <authorList>
            <person name="Reynolds N.K."/>
            <person name="Stajich J.E."/>
            <person name="Barry K."/>
            <person name="Grigoriev I.V."/>
            <person name="Crous P."/>
            <person name="Smith M.E."/>
        </authorList>
    </citation>
    <scope>NUCLEOTIDE SEQUENCE</scope>
    <source>
        <strain evidence="9">BCRC 34297</strain>
    </source>
</reference>
<dbReference type="AlphaFoldDB" id="A0A9W8GYQ0"/>
<dbReference type="GO" id="GO:0005664">
    <property type="term" value="C:nuclear origin of replication recognition complex"/>
    <property type="evidence" value="ECO:0007669"/>
    <property type="project" value="TreeGrafter"/>
</dbReference>
<dbReference type="Proteomes" id="UP001140011">
    <property type="component" value="Unassembled WGS sequence"/>
</dbReference>
<evidence type="ECO:0000313" key="10">
    <source>
        <dbReference type="Proteomes" id="UP001140011"/>
    </source>
</evidence>
<evidence type="ECO:0000259" key="7">
    <source>
        <dbReference type="Pfam" id="PF13191"/>
    </source>
</evidence>
<feature type="region of interest" description="Disordered" evidence="6">
    <location>
        <begin position="585"/>
        <end position="657"/>
    </location>
</feature>
<dbReference type="SUPFAM" id="SSF52540">
    <property type="entry name" value="P-loop containing nucleoside triphosphate hydrolases"/>
    <property type="match status" value="1"/>
</dbReference>
<evidence type="ECO:0000256" key="3">
    <source>
        <dbReference type="ARBA" id="ARBA00022705"/>
    </source>
</evidence>
<feature type="compositionally biased region" description="Low complexity" evidence="6">
    <location>
        <begin position="638"/>
        <end position="648"/>
    </location>
</feature>
<protein>
    <submittedName>
        <fullName evidence="9">Origin recognition complex subunit 4</fullName>
    </submittedName>
</protein>
<sequence length="804" mass="85468">MPSRMSLSGNATQLADTSRARKAVLGRLYGRAPLPNLVGLDSPLDLVFSLLSRTVTSAEGNTGLLIGPRGSGKSAVVQRALDMLESKHGRGAAASAAATVPTSKYHVVRLSGFVHTTDRIALRDIARQLLIEQDLENILIGSFADAFTYILNLLRSSGDESVPPVLFILEEFDLLAQHPKQSLLYTLFDIAQSQQTPIAVLGVTARIDVMDLLEKRVKSRFSHRQIYVQCPQKKSDFVEIARSALHVDASSDGVAKTFAQQFNAQVDEILAAESVARHMAHIFDFGKDARQLLYLFVTAASQLSAQNQLLQLACVEASIAQDVASAKMQVLSSVSLLELCLIISMKSLVQGGSSKYNFEMVYNEYKTFMSRHLLVASAGGAMKVYKKPVALKAFETLVELEIVRPVATSMAADGGGSYGRNDLLAGSAQSARAPKEYRMVQLMLEPGQVVELVLDRVDVPAVIRRWAQHCVNGLPIPQYGPQGMGGGGGGFGYPVNGPMNGPMMNGNGGGFGPYGMRDSYGPMNMGNNYGGGSRYNNMRMRGQRYQAHASPDMWPIPKNPYKAARWNRGNANGFYDNSGNGGPMMNDNGPMMNGNGPYNGGFHAPAHNRSPMEDSDSDDDSEKANGGDTKVAGVNRVSADSAASSSTSVNENAGMTDSNTSINLAAMSDKIINIGAFDGATMKATSTSSVAKATNTASASLAKNKAAPSGRQTVTRSLSSVKPTQAARNAVKPTPRVPAATKTPANAAGSKPSVHGVTRVAAIVTATPVTSALTTPHAQQTSHSKPGVAIATKREPSMKKIRGL</sequence>
<evidence type="ECO:0000259" key="8">
    <source>
        <dbReference type="Pfam" id="PF14629"/>
    </source>
</evidence>
<evidence type="ECO:0000256" key="2">
    <source>
        <dbReference type="ARBA" id="ARBA00005334"/>
    </source>
</evidence>